<feature type="chain" id="PRO_5004032637" description="Secreted protein" evidence="1">
    <location>
        <begin position="39"/>
        <end position="74"/>
    </location>
</feature>
<evidence type="ECO:0000256" key="1">
    <source>
        <dbReference type="SAM" id="SignalP"/>
    </source>
</evidence>
<feature type="non-terminal residue" evidence="2">
    <location>
        <position position="74"/>
    </location>
</feature>
<protein>
    <recommendedName>
        <fullName evidence="4">Secreted protein</fullName>
    </recommendedName>
</protein>
<dbReference type="Proteomes" id="UP000016931">
    <property type="component" value="Unassembled WGS sequence"/>
</dbReference>
<keyword evidence="3" id="KW-1185">Reference proteome</keyword>
<dbReference type="GeneID" id="27903658"/>
<dbReference type="RefSeq" id="XP_016757995.1">
    <property type="nucleotide sequence ID" value="XM_016906521.1"/>
</dbReference>
<evidence type="ECO:0008006" key="4">
    <source>
        <dbReference type="Google" id="ProtNLM"/>
    </source>
</evidence>
<proteinExistence type="predicted"/>
<dbReference type="HOGENOM" id="CLU_2694725_0_0_1"/>
<organism evidence="2 3">
    <name type="scientific">Sphaerulina musiva (strain SO2202)</name>
    <name type="common">Poplar stem canker fungus</name>
    <name type="synonym">Septoria musiva</name>
    <dbReference type="NCBI Taxonomy" id="692275"/>
    <lineage>
        <taxon>Eukaryota</taxon>
        <taxon>Fungi</taxon>
        <taxon>Dikarya</taxon>
        <taxon>Ascomycota</taxon>
        <taxon>Pezizomycotina</taxon>
        <taxon>Dothideomycetes</taxon>
        <taxon>Dothideomycetidae</taxon>
        <taxon>Mycosphaerellales</taxon>
        <taxon>Mycosphaerellaceae</taxon>
        <taxon>Sphaerulina</taxon>
    </lineage>
</organism>
<keyword evidence="1" id="KW-0732">Signal</keyword>
<dbReference type="OrthoDB" id="3647319at2759"/>
<feature type="signal peptide" evidence="1">
    <location>
        <begin position="1"/>
        <end position="38"/>
    </location>
</feature>
<dbReference type="AlphaFoldDB" id="M3CYY8"/>
<reference evidence="2 3" key="1">
    <citation type="journal article" date="2012" name="PLoS Pathog.">
        <title>Diverse lifestyles and strategies of plant pathogenesis encoded in the genomes of eighteen Dothideomycetes fungi.</title>
        <authorList>
            <person name="Ohm R.A."/>
            <person name="Feau N."/>
            <person name="Henrissat B."/>
            <person name="Schoch C.L."/>
            <person name="Horwitz B.A."/>
            <person name="Barry K.W."/>
            <person name="Condon B.J."/>
            <person name="Copeland A.C."/>
            <person name="Dhillon B."/>
            <person name="Glaser F."/>
            <person name="Hesse C.N."/>
            <person name="Kosti I."/>
            <person name="LaButti K."/>
            <person name="Lindquist E.A."/>
            <person name="Lucas S."/>
            <person name="Salamov A.A."/>
            <person name="Bradshaw R.E."/>
            <person name="Ciuffetti L."/>
            <person name="Hamelin R.C."/>
            <person name="Kema G.H.J."/>
            <person name="Lawrence C."/>
            <person name="Scott J.A."/>
            <person name="Spatafora J.W."/>
            <person name="Turgeon B.G."/>
            <person name="de Wit P.J.G.M."/>
            <person name="Zhong S."/>
            <person name="Goodwin S.B."/>
            <person name="Grigoriev I.V."/>
        </authorList>
    </citation>
    <scope>NUCLEOTIDE SEQUENCE [LARGE SCALE GENOMIC DNA]</scope>
    <source>
        <strain evidence="2 3">SO2202</strain>
    </source>
</reference>
<sequence>MCIFADWTGPDHGRRFAMQACPWMYAVLFLHWLETACARSQTSKADPQGGKVDGEFEHSRDIYVQATYGRRLVM</sequence>
<accession>M3CYY8</accession>
<name>M3CYY8_SPHMS</name>
<gene>
    <name evidence="2" type="ORF">SEPMUDRAFT_150981</name>
</gene>
<evidence type="ECO:0000313" key="3">
    <source>
        <dbReference type="Proteomes" id="UP000016931"/>
    </source>
</evidence>
<evidence type="ECO:0000313" key="2">
    <source>
        <dbReference type="EMBL" id="EMF09874.1"/>
    </source>
</evidence>
<dbReference type="EMBL" id="KB456268">
    <property type="protein sequence ID" value="EMF09874.1"/>
    <property type="molecule type" value="Genomic_DNA"/>
</dbReference>